<dbReference type="PROSITE" id="PS50195">
    <property type="entry name" value="PX"/>
    <property type="match status" value="1"/>
</dbReference>
<dbReference type="InterPro" id="IPR024555">
    <property type="entry name" value="PX-associated"/>
</dbReference>
<dbReference type="InterPro" id="IPR036871">
    <property type="entry name" value="PX_dom_sf"/>
</dbReference>
<dbReference type="Gene3D" id="3.30.1520.10">
    <property type="entry name" value="Phox-like domain"/>
    <property type="match status" value="1"/>
</dbReference>
<dbReference type="PANTHER" id="PTHR47185">
    <property type="entry name" value="PX DOMAIN-CONTAINING PROTEIN YPR097W"/>
    <property type="match status" value="1"/>
</dbReference>
<protein>
    <submittedName>
        <fullName evidence="3">PX domain-containing protein</fullName>
    </submittedName>
</protein>
<dbReference type="InterPro" id="IPR001683">
    <property type="entry name" value="PX_dom"/>
</dbReference>
<dbReference type="VEuPathDB" id="FungiDB:B1J91_K08118g"/>
<dbReference type="Pfam" id="PF00787">
    <property type="entry name" value="PX"/>
    <property type="match status" value="1"/>
</dbReference>
<reference evidence="3 4" key="1">
    <citation type="submission" date="2015-10" db="EMBL/GenBank/DDBJ databases">
        <title>Draft genomes sequences of Candida glabrata isolates 1A, 1B, 2A, 2B, 3A and 3B.</title>
        <authorList>
            <person name="Haavelsrud O.E."/>
            <person name="Gaustad P."/>
        </authorList>
    </citation>
    <scope>NUCLEOTIDE SEQUENCE [LARGE SCALE GENOMIC DNA]</scope>
    <source>
        <strain evidence="3">910700640</strain>
    </source>
</reference>
<feature type="region of interest" description="Disordered" evidence="1">
    <location>
        <begin position="393"/>
        <end position="445"/>
    </location>
</feature>
<organism evidence="3 4">
    <name type="scientific">Candida glabrata</name>
    <name type="common">Yeast</name>
    <name type="synonym">Torulopsis glabrata</name>
    <dbReference type="NCBI Taxonomy" id="5478"/>
    <lineage>
        <taxon>Eukaryota</taxon>
        <taxon>Fungi</taxon>
        <taxon>Dikarya</taxon>
        <taxon>Ascomycota</taxon>
        <taxon>Saccharomycotina</taxon>
        <taxon>Saccharomycetes</taxon>
        <taxon>Saccharomycetales</taxon>
        <taxon>Saccharomycetaceae</taxon>
        <taxon>Nakaseomyces</taxon>
    </lineage>
</organism>
<dbReference type="InterPro" id="IPR047168">
    <property type="entry name" value="LEC1-like"/>
</dbReference>
<feature type="domain" description="PX" evidence="2">
    <location>
        <begin position="314"/>
        <end position="501"/>
    </location>
</feature>
<sequence>MSLDAVQEHYLKRELLKFQLDKEFELLNNKDGLRHFGYPFTSEDPRLQIKKGESYGTAISNALWSSATYFTGSGSGEETKVEEEAAVSILPRLEGTQYPLLSYMLQEFIFSFPLLSKNLSVDERFWQGKVQVFFEHFMSMGFSDSYDREETTKRRKMGQKMKKVIMLLFNSGIGTTLESSYYEHDKLTAQQENTRKRSNIEELTMPTKENLKFLVTHEPVYFNTWDISIISVYDSSKASDELSNTLTKNNSSNSSSSSSIHSSSSYLFKSKDLKKTSAYTSKMFKSAFGAASSTTSNMFSKLSGSTVYSSAPESKSYLSVNSNEKNGVRSKKSKYYFVIRTRRLNEPDAISYNFKTYNSFKEFSHRLKKEFPSKKLPDLPSKKQDKKALRNIKKEQLNNKTDQPNISSLMLDDSNSKDIDEPSPIDDNSMKDDLASNISSDDQDLDLDTQSIDSVEEETKFLPYETLRYTLRLYLRTLSKDSDVVQSSIWKEFFKEDVVDPETFDESLMEDIKLREITDIKNLENQISFQKMALEKTVKLQASMKDFKTNLLEDEKYLLELVGEIKAKKRFEDLSPALQNFVEWCKIYLSSILYQMFLGNDNSYEFYRQIRRLHKLLPYTVMCQIMRFTNPVAIMKGMIDLFMAQPFGGQSLLQTMFSTILTEDIKHQKNAVKELERKVLSKHSDSKQMLAFLRSCIFQDDSSNPLKFNDIQEESELMQMPVCLLLIMKGSEAGKIKKDVVAELINSYSSWKSEQGNELQPSGEGNFYVNVHDLMKLYIKEHDKRLMRQLWQDPELQQLLKAIISLIYEPMLRIFKVARMDLAIKNFEKFMDDLVQLMDDVIAKQLHISSKFNIVESILDLVNKHQNSFLEFLHDVYNRDSEGIFEGFITWISKIIRFLQKSKFGSPEERVDLNDFLNTTTDHLDKDLLLKQINEVIKKKIDARKVYWQILEEKISKKENTRRSMSPEVMENNWKTINSMIIPTHSDSFGVQDNDMIDLDIEMTEHTVQEETKETELDKEYRNILSRTIDESEIEKLCGPGFDDLLRLKLSTYKV</sequence>
<dbReference type="Pfam" id="PF12825">
    <property type="entry name" value="DUF3818"/>
    <property type="match status" value="1"/>
</dbReference>
<feature type="compositionally biased region" description="Polar residues" evidence="1">
    <location>
        <begin position="398"/>
        <end position="408"/>
    </location>
</feature>
<evidence type="ECO:0000313" key="3">
    <source>
        <dbReference type="EMBL" id="KTB02624.1"/>
    </source>
</evidence>
<dbReference type="EMBL" id="LLZZ01000123">
    <property type="protein sequence ID" value="KTB02624.1"/>
    <property type="molecule type" value="Genomic_DNA"/>
</dbReference>
<proteinExistence type="predicted"/>
<feature type="region of interest" description="Disordered" evidence="1">
    <location>
        <begin position="242"/>
        <end position="262"/>
    </location>
</feature>
<dbReference type="AlphaFoldDB" id="A0A0W0CST2"/>
<dbReference type="VEuPathDB" id="FungiDB:CAGL0K08118g"/>
<evidence type="ECO:0000259" key="2">
    <source>
        <dbReference type="PROSITE" id="PS50195"/>
    </source>
</evidence>
<evidence type="ECO:0000313" key="4">
    <source>
        <dbReference type="Proteomes" id="UP000054886"/>
    </source>
</evidence>
<accession>A0A0W0CST2</accession>
<name>A0A0W0CST2_CANGB</name>
<dbReference type="Pfam" id="PF12828">
    <property type="entry name" value="PXB"/>
    <property type="match status" value="1"/>
</dbReference>
<dbReference type="GO" id="GO:0035091">
    <property type="term" value="F:phosphatidylinositol binding"/>
    <property type="evidence" value="ECO:0007669"/>
    <property type="project" value="EnsemblFungi"/>
</dbReference>
<dbReference type="CDD" id="cd06869">
    <property type="entry name" value="PX_UP2_fungi"/>
    <property type="match status" value="1"/>
</dbReference>
<dbReference type="InterPro" id="IPR024554">
    <property type="entry name" value="LEC1-like_C"/>
</dbReference>
<dbReference type="SUPFAM" id="SSF64268">
    <property type="entry name" value="PX domain"/>
    <property type="match status" value="1"/>
</dbReference>
<gene>
    <name evidence="3" type="ORF">AO440_003593</name>
</gene>
<dbReference type="PANTHER" id="PTHR47185:SF1">
    <property type="entry name" value="PX DOMAIN-CONTAINING PROTEIN YPR097W"/>
    <property type="match status" value="1"/>
</dbReference>
<dbReference type="Proteomes" id="UP000054886">
    <property type="component" value="Unassembled WGS sequence"/>
</dbReference>
<evidence type="ECO:0000256" key="1">
    <source>
        <dbReference type="SAM" id="MobiDB-lite"/>
    </source>
</evidence>
<comment type="caution">
    <text evidence="3">The sequence shown here is derived from an EMBL/GenBank/DDBJ whole genome shotgun (WGS) entry which is preliminary data.</text>
</comment>
<dbReference type="VEuPathDB" id="FungiDB:GWK60_K07931"/>
<dbReference type="VEuPathDB" id="FungiDB:GVI51_K07975"/>